<dbReference type="PANTHER" id="PTHR11654">
    <property type="entry name" value="OLIGOPEPTIDE TRANSPORTER-RELATED"/>
    <property type="match status" value="1"/>
</dbReference>
<dbReference type="SUPFAM" id="SSF103473">
    <property type="entry name" value="MFS general substrate transporter"/>
    <property type="match status" value="1"/>
</dbReference>
<gene>
    <name evidence="7" type="ORF">FSB_LOCUS17706</name>
</gene>
<dbReference type="GO" id="GO:0022857">
    <property type="term" value="F:transmembrane transporter activity"/>
    <property type="evidence" value="ECO:0007669"/>
    <property type="project" value="InterPro"/>
</dbReference>
<feature type="transmembrane region" description="Helical" evidence="6">
    <location>
        <begin position="380"/>
        <end position="400"/>
    </location>
</feature>
<feature type="transmembrane region" description="Helical" evidence="6">
    <location>
        <begin position="158"/>
        <end position="178"/>
    </location>
</feature>
<dbReference type="InterPro" id="IPR000109">
    <property type="entry name" value="POT_fam"/>
</dbReference>
<evidence type="ECO:0000256" key="4">
    <source>
        <dbReference type="ARBA" id="ARBA00022989"/>
    </source>
</evidence>
<dbReference type="EMBL" id="OIVN01001101">
    <property type="protein sequence ID" value="SPC89824.1"/>
    <property type="molecule type" value="Genomic_DNA"/>
</dbReference>
<keyword evidence="5 6" id="KW-0472">Membrane</keyword>
<keyword evidence="4 6" id="KW-1133">Transmembrane helix</keyword>
<feature type="transmembrane region" description="Helical" evidence="6">
    <location>
        <begin position="21"/>
        <end position="47"/>
    </location>
</feature>
<comment type="subcellular location">
    <subcellularLocation>
        <location evidence="1">Membrane</location>
        <topology evidence="1">Multi-pass membrane protein</topology>
    </subcellularLocation>
</comment>
<dbReference type="Gene3D" id="1.20.1250.20">
    <property type="entry name" value="MFS general substrate transporter like domains"/>
    <property type="match status" value="1"/>
</dbReference>
<feature type="transmembrane region" description="Helical" evidence="6">
    <location>
        <begin position="223"/>
        <end position="243"/>
    </location>
</feature>
<sequence>MDGREAQISNSGSKRGGWITFPFIAGALAGLALAALGWLSNLIVYLIDVFNVKSINAAQISNITNGCSNLFPVIGAIVADSFLVEVCGDGADGGEATVVATCVVPVMVIAMVMTVSSDVVMTKGIILLTLTTTLDPLRPQPCDNGSSLCTPPSKLQYAVLYTGLALACIGSGGTRFTLATMGANQFDKPKDQGIFFNWYFITLYIASTVSNTAIVYIEDNVSWGIGFGLCAVTNFIGLAFLLMGNRFYLHDKPQGSPFTGIARVIVATIRKWTVRLSSNIDDYYFGHDGTAGIAPTPKKSFRFLNRAALKIEGDVGSDGSIAKPWRICTIQQVEDLKTLIRIFPLWSSSIFLGTPIGIQASLTVLQALTMNRHLGPHFQIPAGSILVICLISTSIFLTIIDRFLCPMWQRLTRRSPTPLQKIGLGHVLNILSMAVSALVESKRLKIAQAHHLQDQPKSIVPMLALWLFPQLVLVGIGEALHFPGQVSLYYQEFPTSLKSTSTAMIALIIGIAFYLSTALIDLVRRVTGWLPDNINDGRLDNVYWLLVVGGVINFGYYLVCAYLYKYQNVEKGEENLETSSGTDK</sequence>
<feature type="transmembrane region" description="Helical" evidence="6">
    <location>
        <begin position="345"/>
        <end position="368"/>
    </location>
</feature>
<protein>
    <submittedName>
        <fullName evidence="7">Uncharacterized protein</fullName>
    </submittedName>
</protein>
<reference evidence="7" key="1">
    <citation type="submission" date="2018-02" db="EMBL/GenBank/DDBJ databases">
        <authorList>
            <person name="Cohen D.B."/>
            <person name="Kent A.D."/>
        </authorList>
    </citation>
    <scope>NUCLEOTIDE SEQUENCE</scope>
</reference>
<feature type="transmembrane region" description="Helical" evidence="6">
    <location>
        <begin position="543"/>
        <end position="564"/>
    </location>
</feature>
<proteinExistence type="inferred from homology"/>
<evidence type="ECO:0000256" key="3">
    <source>
        <dbReference type="ARBA" id="ARBA00022692"/>
    </source>
</evidence>
<feature type="transmembrane region" description="Helical" evidence="6">
    <location>
        <begin position="198"/>
        <end position="217"/>
    </location>
</feature>
<feature type="transmembrane region" description="Helical" evidence="6">
    <location>
        <begin position="459"/>
        <end position="482"/>
    </location>
</feature>
<dbReference type="AlphaFoldDB" id="A0A2N9FSU4"/>
<evidence type="ECO:0000313" key="7">
    <source>
        <dbReference type="EMBL" id="SPC89824.1"/>
    </source>
</evidence>
<evidence type="ECO:0000256" key="6">
    <source>
        <dbReference type="SAM" id="Phobius"/>
    </source>
</evidence>
<dbReference type="GO" id="GO:0016020">
    <property type="term" value="C:membrane"/>
    <property type="evidence" value="ECO:0007669"/>
    <property type="project" value="UniProtKB-SubCell"/>
</dbReference>
<dbReference type="Pfam" id="PF00854">
    <property type="entry name" value="PTR2"/>
    <property type="match status" value="1"/>
</dbReference>
<name>A0A2N9FSU4_FAGSY</name>
<feature type="transmembrane region" description="Helical" evidence="6">
    <location>
        <begin position="421"/>
        <end position="439"/>
    </location>
</feature>
<evidence type="ECO:0000256" key="2">
    <source>
        <dbReference type="ARBA" id="ARBA00005982"/>
    </source>
</evidence>
<evidence type="ECO:0000256" key="1">
    <source>
        <dbReference type="ARBA" id="ARBA00004141"/>
    </source>
</evidence>
<organism evidence="7">
    <name type="scientific">Fagus sylvatica</name>
    <name type="common">Beechnut</name>
    <dbReference type="NCBI Taxonomy" id="28930"/>
    <lineage>
        <taxon>Eukaryota</taxon>
        <taxon>Viridiplantae</taxon>
        <taxon>Streptophyta</taxon>
        <taxon>Embryophyta</taxon>
        <taxon>Tracheophyta</taxon>
        <taxon>Spermatophyta</taxon>
        <taxon>Magnoliopsida</taxon>
        <taxon>eudicotyledons</taxon>
        <taxon>Gunneridae</taxon>
        <taxon>Pentapetalae</taxon>
        <taxon>rosids</taxon>
        <taxon>fabids</taxon>
        <taxon>Fagales</taxon>
        <taxon>Fagaceae</taxon>
        <taxon>Fagus</taxon>
    </lineage>
</organism>
<evidence type="ECO:0000256" key="5">
    <source>
        <dbReference type="ARBA" id="ARBA00023136"/>
    </source>
</evidence>
<comment type="similarity">
    <text evidence="2">Belongs to the major facilitator superfamily. Proton-dependent oligopeptide transporter (POT/PTR) (TC 2.A.17) family.</text>
</comment>
<keyword evidence="3 6" id="KW-0812">Transmembrane</keyword>
<accession>A0A2N9FSU4</accession>
<dbReference type="InterPro" id="IPR036259">
    <property type="entry name" value="MFS_trans_sf"/>
</dbReference>
<dbReference type="CDD" id="cd17416">
    <property type="entry name" value="MFS_NPF1_2"/>
    <property type="match status" value="1"/>
</dbReference>
<feature type="transmembrane region" description="Helical" evidence="6">
    <location>
        <begin position="503"/>
        <end position="523"/>
    </location>
</feature>